<keyword evidence="3" id="KW-1185">Reference proteome</keyword>
<reference evidence="3" key="1">
    <citation type="journal article" date="2019" name="Int. J. Syst. Evol. Microbiol.">
        <title>The Global Catalogue of Microorganisms (GCM) 10K type strain sequencing project: providing services to taxonomists for standard genome sequencing and annotation.</title>
        <authorList>
            <consortium name="The Broad Institute Genomics Platform"/>
            <consortium name="The Broad Institute Genome Sequencing Center for Infectious Disease"/>
            <person name="Wu L."/>
            <person name="Ma J."/>
        </authorList>
    </citation>
    <scope>NUCLEOTIDE SEQUENCE [LARGE SCALE GENOMIC DNA]</scope>
    <source>
        <strain evidence="3">CGMCC 1.18578</strain>
    </source>
</reference>
<evidence type="ECO:0000256" key="1">
    <source>
        <dbReference type="SAM" id="Phobius"/>
    </source>
</evidence>
<keyword evidence="1" id="KW-1133">Transmembrane helix</keyword>
<protein>
    <recommendedName>
        <fullName evidence="4">SMODS-associating 2TM beta-strand rich effector domain-containing protein</fullName>
    </recommendedName>
</protein>
<keyword evidence="1" id="KW-0812">Transmembrane</keyword>
<evidence type="ECO:0008006" key="4">
    <source>
        <dbReference type="Google" id="ProtNLM"/>
    </source>
</evidence>
<feature type="transmembrane region" description="Helical" evidence="1">
    <location>
        <begin position="6"/>
        <end position="26"/>
    </location>
</feature>
<evidence type="ECO:0000313" key="2">
    <source>
        <dbReference type="EMBL" id="MFC5528799.1"/>
    </source>
</evidence>
<dbReference type="Proteomes" id="UP001596108">
    <property type="component" value="Unassembled WGS sequence"/>
</dbReference>
<name>A0ABW0QWY7_9BACL</name>
<evidence type="ECO:0000313" key="3">
    <source>
        <dbReference type="Proteomes" id="UP001596108"/>
    </source>
</evidence>
<accession>A0ABW0QWY7</accession>
<sequence length="214" mass="24557">MSSEDMLKFIIGISSAIFSFCLGLIYNTRLQKKQFNLAHRSFAAISIVYFKDFHDVYKSEKARLIVTRNYSDIRDEVNSNSSAFPVLPKLPFLSVKNIGPGTILQCHLYAKVRVAADDFNIPDYDRTFETVVDFIEKDETVLLCLADLKMPPGFALHDEVDIRYRTQANEKIEVSMRFSEHALTIEHKVKGKLFDKKLTKVALDKGLTWEKPNK</sequence>
<comment type="caution">
    <text evidence="2">The sequence shown here is derived from an EMBL/GenBank/DDBJ whole genome shotgun (WGS) entry which is preliminary data.</text>
</comment>
<organism evidence="2 3">
    <name type="scientific">Cohnella yongneupensis</name>
    <dbReference type="NCBI Taxonomy" id="425006"/>
    <lineage>
        <taxon>Bacteria</taxon>
        <taxon>Bacillati</taxon>
        <taxon>Bacillota</taxon>
        <taxon>Bacilli</taxon>
        <taxon>Bacillales</taxon>
        <taxon>Paenibacillaceae</taxon>
        <taxon>Cohnella</taxon>
    </lineage>
</organism>
<gene>
    <name evidence="2" type="ORF">ACFPQ4_04930</name>
</gene>
<proteinExistence type="predicted"/>
<dbReference type="RefSeq" id="WP_378110660.1">
    <property type="nucleotide sequence ID" value="NZ_JBHSNC010000012.1"/>
</dbReference>
<keyword evidence="1" id="KW-0472">Membrane</keyword>
<dbReference type="EMBL" id="JBHSNC010000012">
    <property type="protein sequence ID" value="MFC5528799.1"/>
    <property type="molecule type" value="Genomic_DNA"/>
</dbReference>